<dbReference type="EMBL" id="ML991790">
    <property type="protein sequence ID" value="KAF2235668.1"/>
    <property type="molecule type" value="Genomic_DNA"/>
</dbReference>
<evidence type="ECO:0000313" key="2">
    <source>
        <dbReference type="EMBL" id="KAF2235668.1"/>
    </source>
</evidence>
<evidence type="ECO:0000256" key="1">
    <source>
        <dbReference type="SAM" id="Phobius"/>
    </source>
</evidence>
<evidence type="ECO:0000313" key="3">
    <source>
        <dbReference type="Proteomes" id="UP000800092"/>
    </source>
</evidence>
<keyword evidence="1" id="KW-0472">Membrane</keyword>
<feature type="transmembrane region" description="Helical" evidence="1">
    <location>
        <begin position="7"/>
        <end position="26"/>
    </location>
</feature>
<organism evidence="2 3">
    <name type="scientific">Viridothelium virens</name>
    <name type="common">Speckled blister lichen</name>
    <name type="synonym">Trypethelium virens</name>
    <dbReference type="NCBI Taxonomy" id="1048519"/>
    <lineage>
        <taxon>Eukaryota</taxon>
        <taxon>Fungi</taxon>
        <taxon>Dikarya</taxon>
        <taxon>Ascomycota</taxon>
        <taxon>Pezizomycotina</taxon>
        <taxon>Dothideomycetes</taxon>
        <taxon>Dothideomycetes incertae sedis</taxon>
        <taxon>Trypetheliales</taxon>
        <taxon>Trypetheliaceae</taxon>
        <taxon>Viridothelium</taxon>
    </lineage>
</organism>
<dbReference type="Proteomes" id="UP000800092">
    <property type="component" value="Unassembled WGS sequence"/>
</dbReference>
<keyword evidence="3" id="KW-1185">Reference proteome</keyword>
<dbReference type="OrthoDB" id="10042947at2759"/>
<reference evidence="2" key="1">
    <citation type="journal article" date="2020" name="Stud. Mycol.">
        <title>101 Dothideomycetes genomes: a test case for predicting lifestyles and emergence of pathogens.</title>
        <authorList>
            <person name="Haridas S."/>
            <person name="Albert R."/>
            <person name="Binder M."/>
            <person name="Bloem J."/>
            <person name="Labutti K."/>
            <person name="Salamov A."/>
            <person name="Andreopoulos B."/>
            <person name="Baker S."/>
            <person name="Barry K."/>
            <person name="Bills G."/>
            <person name="Bluhm B."/>
            <person name="Cannon C."/>
            <person name="Castanera R."/>
            <person name="Culley D."/>
            <person name="Daum C."/>
            <person name="Ezra D."/>
            <person name="Gonzalez J."/>
            <person name="Henrissat B."/>
            <person name="Kuo A."/>
            <person name="Liang C."/>
            <person name="Lipzen A."/>
            <person name="Lutzoni F."/>
            <person name="Magnuson J."/>
            <person name="Mondo S."/>
            <person name="Nolan M."/>
            <person name="Ohm R."/>
            <person name="Pangilinan J."/>
            <person name="Park H.-J."/>
            <person name="Ramirez L."/>
            <person name="Alfaro M."/>
            <person name="Sun H."/>
            <person name="Tritt A."/>
            <person name="Yoshinaga Y."/>
            <person name="Zwiers L.-H."/>
            <person name="Turgeon B."/>
            <person name="Goodwin S."/>
            <person name="Spatafora J."/>
            <person name="Crous P."/>
            <person name="Grigoriev I."/>
        </authorList>
    </citation>
    <scope>NUCLEOTIDE SEQUENCE</scope>
    <source>
        <strain evidence="2">Tuck. ex Michener</strain>
    </source>
</reference>
<protein>
    <submittedName>
        <fullName evidence="2">Uncharacterized protein</fullName>
    </submittedName>
</protein>
<accession>A0A6A6HCV6</accession>
<keyword evidence="1" id="KW-1133">Transmembrane helix</keyword>
<gene>
    <name evidence="2" type="ORF">EV356DRAFT_531819</name>
</gene>
<proteinExistence type="predicted"/>
<sequence length="116" mass="12294">MPSYAAITIYAFGITAFLAGINNLLFPTSALANFDLPSTCLPPNQGNGLAATAMGMYYVLAAWQENRAFFTLTVPMRSVSATVFWSLGGAWRAAGLWEGAGAAITGLALTLDRRRA</sequence>
<dbReference type="AlphaFoldDB" id="A0A6A6HCV6"/>
<name>A0A6A6HCV6_VIRVR</name>
<keyword evidence="1" id="KW-0812">Transmembrane</keyword>